<gene>
    <name evidence="2" type="ORF">N7472_004469</name>
</gene>
<feature type="transmembrane region" description="Helical" evidence="1">
    <location>
        <begin position="12"/>
        <end position="32"/>
    </location>
</feature>
<comment type="caution">
    <text evidence="2">The sequence shown here is derived from an EMBL/GenBank/DDBJ whole genome shotgun (WGS) entry which is preliminary data.</text>
</comment>
<dbReference type="AlphaFoldDB" id="A0A9W9JLS0"/>
<protein>
    <submittedName>
        <fullName evidence="2">Uncharacterized protein</fullName>
    </submittedName>
</protein>
<keyword evidence="1" id="KW-0472">Membrane</keyword>
<evidence type="ECO:0000313" key="2">
    <source>
        <dbReference type="EMBL" id="KAJ5199265.1"/>
    </source>
</evidence>
<accession>A0A9W9JLS0</accession>
<dbReference type="Proteomes" id="UP001150879">
    <property type="component" value="Unassembled WGS sequence"/>
</dbReference>
<proteinExistence type="predicted"/>
<feature type="transmembrane region" description="Helical" evidence="1">
    <location>
        <begin position="39"/>
        <end position="57"/>
    </location>
</feature>
<reference evidence="2" key="2">
    <citation type="journal article" date="2023" name="IMA Fungus">
        <title>Comparative genomic study of the Penicillium genus elucidates a diverse pangenome and 15 lateral gene transfer events.</title>
        <authorList>
            <person name="Petersen C."/>
            <person name="Sorensen T."/>
            <person name="Nielsen M.R."/>
            <person name="Sondergaard T.E."/>
            <person name="Sorensen J.L."/>
            <person name="Fitzpatrick D.A."/>
            <person name="Frisvad J.C."/>
            <person name="Nielsen K.L."/>
        </authorList>
    </citation>
    <scope>NUCLEOTIDE SEQUENCE</scope>
    <source>
        <strain evidence="2">IBT 16849</strain>
    </source>
</reference>
<keyword evidence="1" id="KW-1133">Transmembrane helix</keyword>
<feature type="transmembrane region" description="Helical" evidence="1">
    <location>
        <begin position="63"/>
        <end position="83"/>
    </location>
</feature>
<evidence type="ECO:0000256" key="1">
    <source>
        <dbReference type="SAM" id="Phobius"/>
    </source>
</evidence>
<sequence>MAFSLLLTALKPYVDIPFNVWLTIILILTYGCALRNPGLLLLVVFGVSAAIILFNTTATLGEMIKTICVLPLGLGSVLMFLIADRSLQTRFLPAFTTYINFAVYANIGMMVGTPAGGTLRGMCSKITCIALFVWIVQKGHRVGWKTVIVHNNLFVFTAVSKSWIFAHACYRFVLLTLPCFGSGRRHRLLELYSLTLTFALSSTSKLPFEYFFGMADTLAVPAMIGWSEIATTFNLIPRDTVNDDLLSSRIGTGADAFLSAVLLAVAAFACFKIASAPR</sequence>
<name>A0A9W9JLS0_9EURO</name>
<feature type="transmembrane region" description="Helical" evidence="1">
    <location>
        <begin position="119"/>
        <end position="136"/>
    </location>
</feature>
<feature type="transmembrane region" description="Helical" evidence="1">
    <location>
        <begin position="256"/>
        <end position="274"/>
    </location>
</feature>
<feature type="transmembrane region" description="Helical" evidence="1">
    <location>
        <begin position="95"/>
        <end position="113"/>
    </location>
</feature>
<keyword evidence="1" id="KW-0812">Transmembrane</keyword>
<organism evidence="2 3">
    <name type="scientific">Penicillium cf. griseofulvum</name>
    <dbReference type="NCBI Taxonomy" id="2972120"/>
    <lineage>
        <taxon>Eukaryota</taxon>
        <taxon>Fungi</taxon>
        <taxon>Dikarya</taxon>
        <taxon>Ascomycota</taxon>
        <taxon>Pezizomycotina</taxon>
        <taxon>Eurotiomycetes</taxon>
        <taxon>Eurotiomycetidae</taxon>
        <taxon>Eurotiales</taxon>
        <taxon>Aspergillaceae</taxon>
        <taxon>Penicillium</taxon>
    </lineage>
</organism>
<dbReference type="OrthoDB" id="4309089at2759"/>
<dbReference type="EMBL" id="JAPQKP010000003">
    <property type="protein sequence ID" value="KAJ5199265.1"/>
    <property type="molecule type" value="Genomic_DNA"/>
</dbReference>
<evidence type="ECO:0000313" key="3">
    <source>
        <dbReference type="Proteomes" id="UP001150879"/>
    </source>
</evidence>
<reference evidence="2" key="1">
    <citation type="submission" date="2022-11" db="EMBL/GenBank/DDBJ databases">
        <authorList>
            <person name="Petersen C."/>
        </authorList>
    </citation>
    <scope>NUCLEOTIDE SEQUENCE</scope>
    <source>
        <strain evidence="2">IBT 16849</strain>
    </source>
</reference>
<keyword evidence="3" id="KW-1185">Reference proteome</keyword>